<dbReference type="EMBL" id="AK035896">
    <property type="protein sequence ID" value="BAC29233.1"/>
    <property type="molecule type" value="mRNA"/>
</dbReference>
<sequence length="142" mass="15449">RPGQHQHSHQRCRRPAPGRAASSGSAWSSPPSAQEACLIPSDLSVSLFLCASLRVSFSLFLPVSLSLSLSLSLCLCLSLCLSLSLSLSLTLCLSLSLSLSLTHTHTHSFTHSLPYTHTHYLEEEKNRPPSKYPPGQRSLAQQ</sequence>
<proteinExistence type="evidence at transcript level"/>
<dbReference type="AlphaFoldDB" id="Q8CBJ2"/>
<accession>Q8CBJ2</accession>
<feature type="region of interest" description="Disordered" evidence="1">
    <location>
        <begin position="123"/>
        <end position="142"/>
    </location>
</feature>
<dbReference type="PANTHER" id="PTHR45598:SF1">
    <property type="entry name" value="4FE-4S FERREDOXIN-TYPE DOMAIN-CONTAINING PROTEIN"/>
    <property type="match status" value="1"/>
</dbReference>
<feature type="non-terminal residue" evidence="2">
    <location>
        <position position="1"/>
    </location>
</feature>
<reference evidence="2" key="1">
    <citation type="journal article" date="1999" name="Methods Enzymol.">
        <title>High-efficiency full-length cDNA cloning.</title>
        <authorList>
            <person name="Carninci P."/>
            <person name="Hayashizaki Y."/>
        </authorList>
    </citation>
    <scope>NUCLEOTIDE SEQUENCE</scope>
    <source>
        <strain evidence="2">C57BL/6J</strain>
        <tissue evidence="2">Cerebellum</tissue>
    </source>
</reference>
<reference evidence="2" key="5">
    <citation type="submission" date="2001-07" db="EMBL/GenBank/DDBJ databases">
        <authorList>
            <person name="Adachi J."/>
            <person name="Aizawa K."/>
            <person name="Akimura T."/>
            <person name="Arakawa T."/>
            <person name="Bono H."/>
            <person name="Carninci P."/>
            <person name="Fukuda S."/>
            <person name="Furuno M."/>
            <person name="Hanagaki T."/>
            <person name="Hara A."/>
            <person name="Hashizume W."/>
            <person name="Hayashida K."/>
            <person name="Hayatsu N."/>
            <person name="Hiramoto K."/>
            <person name="Hiraoka T."/>
            <person name="Hirozane T."/>
            <person name="Hori F."/>
            <person name="Imotani K."/>
            <person name="Ishii Y."/>
            <person name="Itoh M."/>
            <person name="Kagawa I."/>
            <person name="Kasukawa T."/>
            <person name="Katoh H."/>
            <person name="Kawai J."/>
            <person name="Kojima Y."/>
            <person name="Kondo S."/>
            <person name="Konno H."/>
            <person name="Kouda M."/>
            <person name="Koya S."/>
            <person name="Kurihara C."/>
            <person name="Matsuyama T."/>
            <person name="Miyazaki A."/>
            <person name="Murata M."/>
            <person name="Nakamura M."/>
            <person name="Nishi K."/>
            <person name="Nomura K."/>
            <person name="Numazaki R."/>
            <person name="Ohno M."/>
            <person name="Ohsato N."/>
            <person name="Okazaki Y."/>
            <person name="Saito R."/>
            <person name="Saitoh H."/>
            <person name="Sakai C."/>
            <person name="Sakai K."/>
            <person name="Sakazume N."/>
            <person name="Sano H."/>
            <person name="Sasaki D."/>
            <person name="Shibata K."/>
            <person name="Shinagawa A."/>
            <person name="Shiraki T."/>
            <person name="Sogabe Y."/>
            <person name="Tagami M."/>
            <person name="Tagawa A."/>
            <person name="Takahashi F."/>
            <person name="Takaku-Akahira S."/>
            <person name="Takeda Y."/>
            <person name="Tanaka T."/>
            <person name="Tomaru A."/>
            <person name="Toya T."/>
            <person name="Yasunishi A."/>
            <person name="Muramatsu M."/>
            <person name="Hayashizaki Y."/>
        </authorList>
    </citation>
    <scope>NUCLEOTIDE SEQUENCE</scope>
    <source>
        <strain evidence="2">C57BL/6J</strain>
        <tissue evidence="2">Cerebellum</tissue>
    </source>
</reference>
<reference evidence="2" key="2">
    <citation type="journal article" date="2000" name="Genome Res.">
        <title>Normalization and subtraction of cap-trapper-selected cDNAs to prepare full-length cDNA libraries for rapid discovery of new genes.</title>
        <authorList>
            <person name="Carninci P."/>
            <person name="Shibata Y."/>
            <person name="Hayatsu N."/>
            <person name="Sugahara Y."/>
            <person name="Shibata K."/>
            <person name="Itoh M."/>
            <person name="Konno H."/>
            <person name="Okazaki Y."/>
            <person name="Muramatsu M."/>
            <person name="Hayashizaki Y."/>
        </authorList>
    </citation>
    <scope>NUCLEOTIDE SEQUENCE</scope>
    <source>
        <strain evidence="2">C57BL/6J</strain>
        <tissue evidence="2">Cerebellum</tissue>
    </source>
</reference>
<feature type="region of interest" description="Disordered" evidence="1">
    <location>
        <begin position="1"/>
        <end position="28"/>
    </location>
</feature>
<protein>
    <submittedName>
        <fullName evidence="2">Uncharacterized protein</fullName>
    </submittedName>
</protein>
<evidence type="ECO:0000256" key="1">
    <source>
        <dbReference type="SAM" id="MobiDB-lite"/>
    </source>
</evidence>
<feature type="compositionally biased region" description="Basic residues" evidence="1">
    <location>
        <begin position="1"/>
        <end position="16"/>
    </location>
</feature>
<name>Q8CBJ2_MOUSE</name>
<evidence type="ECO:0000313" key="2">
    <source>
        <dbReference type="EMBL" id="BAC29233.1"/>
    </source>
</evidence>
<reference evidence="2" key="8">
    <citation type="journal article" date="2005" name="Science">
        <title>Antisense Transcription in the Mammalian Transcriptome.</title>
        <authorList>
            <consortium name="RIKEN Genome Exploration Research Group and Genome Science Group (Genome Network Project Core Group) and the FANTOM Consortium"/>
        </authorList>
    </citation>
    <scope>NUCLEOTIDE SEQUENCE</scope>
    <source>
        <strain evidence="2">C57BL/6J</strain>
        <tissue evidence="2">Cerebellum</tissue>
    </source>
</reference>
<feature type="compositionally biased region" description="Low complexity" evidence="1">
    <location>
        <begin position="17"/>
        <end position="28"/>
    </location>
</feature>
<reference evidence="2" key="4">
    <citation type="journal article" date="2001" name="Nature">
        <title>Functional annotation of a full-length mouse cDNA collection.</title>
        <authorList>
            <consortium name="The RIKEN Genome Exploration Research Group Phase II Team and the FANTOM Consortium"/>
        </authorList>
    </citation>
    <scope>NUCLEOTIDE SEQUENCE</scope>
    <source>
        <strain evidence="2">C57BL/6J</strain>
        <tissue evidence="2">Cerebellum</tissue>
    </source>
</reference>
<reference evidence="2" key="7">
    <citation type="journal article" date="2005" name="Science">
        <title>The Transcriptional Landscape of the Mammalian Genome.</title>
        <authorList>
            <consortium name="The FANTOM Consortium"/>
            <consortium name="Riken Genome Exploration Research Group and Genome Science Group (Genome Network Project Core Group)"/>
        </authorList>
    </citation>
    <scope>NUCLEOTIDE SEQUENCE</scope>
    <source>
        <strain evidence="2">C57BL/6J</strain>
        <tissue evidence="2">Cerebellum</tissue>
    </source>
</reference>
<reference evidence="2" key="6">
    <citation type="journal article" date="2002" name="Nature">
        <title>Analysis of the mouse transcriptome based on functional annotation of 60,770 full-length cDNAs.</title>
        <authorList>
            <consortium name="The FANTOM Consortium and the RIKEN Genome Exploration Research Group Phase I and II Team"/>
        </authorList>
    </citation>
    <scope>NUCLEOTIDE SEQUENCE</scope>
    <source>
        <strain evidence="2">C57BL/6J</strain>
        <tissue evidence="2">Cerebellum</tissue>
    </source>
</reference>
<dbReference type="PANTHER" id="PTHR45598">
    <property type="entry name" value="PROTEIN CBG11839-RELATED"/>
    <property type="match status" value="1"/>
</dbReference>
<organism evidence="2">
    <name type="scientific">Mus musculus</name>
    <name type="common">Mouse</name>
    <dbReference type="NCBI Taxonomy" id="10090"/>
    <lineage>
        <taxon>Eukaryota</taxon>
        <taxon>Metazoa</taxon>
        <taxon>Chordata</taxon>
        <taxon>Craniata</taxon>
        <taxon>Vertebrata</taxon>
        <taxon>Euteleostomi</taxon>
        <taxon>Mammalia</taxon>
        <taxon>Eutheria</taxon>
        <taxon>Euarchontoglires</taxon>
        <taxon>Glires</taxon>
        <taxon>Rodentia</taxon>
        <taxon>Myomorpha</taxon>
        <taxon>Muroidea</taxon>
        <taxon>Muridae</taxon>
        <taxon>Murinae</taxon>
        <taxon>Mus</taxon>
        <taxon>Mus</taxon>
    </lineage>
</organism>
<reference evidence="2" key="3">
    <citation type="journal article" date="2000" name="Genome Res.">
        <title>RIKEN integrated sequence analysis (RISA) system--384-format sequencing pipeline with 384 multicapillary sequencer.</title>
        <authorList>
            <person name="Shibata K."/>
            <person name="Itoh M."/>
            <person name="Aizawa K."/>
            <person name="Nagaoka S."/>
            <person name="Sasaki N."/>
            <person name="Carninci P."/>
            <person name="Konno H."/>
            <person name="Akiyama J."/>
            <person name="Nishi K."/>
            <person name="Kitsunai T."/>
            <person name="Tashiro H."/>
            <person name="Itoh M."/>
            <person name="Sumi N."/>
            <person name="Ishii Y."/>
            <person name="Nakamura S."/>
            <person name="Hazama M."/>
            <person name="Nishine T."/>
            <person name="Harada A."/>
            <person name="Yamamoto R."/>
            <person name="Matsumoto H."/>
            <person name="Sakaguchi S."/>
            <person name="Ikegami T."/>
            <person name="Kashiwagi K."/>
            <person name="Fujiwake S."/>
            <person name="Inoue K."/>
            <person name="Togawa Y."/>
            <person name="Izawa M."/>
            <person name="Ohara E."/>
            <person name="Watahiki M."/>
            <person name="Yoneda Y."/>
            <person name="Ishikawa T."/>
            <person name="Ozawa K."/>
            <person name="Tanaka T."/>
            <person name="Matsuura S."/>
            <person name="Kawai J."/>
            <person name="Okazaki Y."/>
            <person name="Muramatsu M."/>
            <person name="Inoue Y."/>
            <person name="Kira A."/>
            <person name="Hayashizaki Y."/>
        </authorList>
    </citation>
    <scope>NUCLEOTIDE SEQUENCE</scope>
    <source>
        <strain evidence="2">C57BL/6J</strain>
        <tissue evidence="2">Cerebellum</tissue>
    </source>
</reference>